<evidence type="ECO:0000256" key="8">
    <source>
        <dbReference type="ARBA" id="ARBA00048679"/>
    </source>
</evidence>
<feature type="domain" description="Protein kinase" evidence="11">
    <location>
        <begin position="68"/>
        <end position="330"/>
    </location>
</feature>
<dbReference type="Pfam" id="PF03793">
    <property type="entry name" value="PASTA"/>
    <property type="match status" value="4"/>
</dbReference>
<dbReference type="EC" id="2.7.11.1" evidence="1"/>
<keyword evidence="4" id="KW-0547">Nucleotide-binding</keyword>
<comment type="catalytic activity">
    <reaction evidence="8">
        <text>L-seryl-[protein] + ATP = O-phospho-L-seryl-[protein] + ADP + H(+)</text>
        <dbReference type="Rhea" id="RHEA:17989"/>
        <dbReference type="Rhea" id="RHEA-COMP:9863"/>
        <dbReference type="Rhea" id="RHEA-COMP:11604"/>
        <dbReference type="ChEBI" id="CHEBI:15378"/>
        <dbReference type="ChEBI" id="CHEBI:29999"/>
        <dbReference type="ChEBI" id="CHEBI:30616"/>
        <dbReference type="ChEBI" id="CHEBI:83421"/>
        <dbReference type="ChEBI" id="CHEBI:456216"/>
        <dbReference type="EC" id="2.7.11.1"/>
    </reaction>
</comment>
<feature type="compositionally biased region" description="Low complexity" evidence="9">
    <location>
        <begin position="385"/>
        <end position="398"/>
    </location>
</feature>
<evidence type="ECO:0000256" key="7">
    <source>
        <dbReference type="ARBA" id="ARBA00047899"/>
    </source>
</evidence>
<feature type="domain" description="PASTA" evidence="12">
    <location>
        <begin position="501"/>
        <end position="568"/>
    </location>
</feature>
<evidence type="ECO:0000313" key="13">
    <source>
        <dbReference type="EMBL" id="QDO88413.1"/>
    </source>
</evidence>
<keyword evidence="2" id="KW-0723">Serine/threonine-protein kinase</keyword>
<dbReference type="Gene3D" id="3.30.10.20">
    <property type="match status" value="4"/>
</dbReference>
<feature type="domain" description="PASTA" evidence="12">
    <location>
        <begin position="569"/>
        <end position="636"/>
    </location>
</feature>
<feature type="domain" description="PASTA" evidence="12">
    <location>
        <begin position="433"/>
        <end position="500"/>
    </location>
</feature>
<evidence type="ECO:0000256" key="1">
    <source>
        <dbReference type="ARBA" id="ARBA00012513"/>
    </source>
</evidence>
<dbReference type="InterPro" id="IPR000719">
    <property type="entry name" value="Prot_kinase_dom"/>
</dbReference>
<dbReference type="Pfam" id="PF00069">
    <property type="entry name" value="Pkinase"/>
    <property type="match status" value="1"/>
</dbReference>
<dbReference type="CDD" id="cd06577">
    <property type="entry name" value="PASTA_pknB"/>
    <property type="match status" value="4"/>
</dbReference>
<dbReference type="Gene3D" id="1.10.510.10">
    <property type="entry name" value="Transferase(Phosphotransferase) domain 1"/>
    <property type="match status" value="1"/>
</dbReference>
<dbReference type="NCBIfam" id="NF033483">
    <property type="entry name" value="PknB_PASTA_kin"/>
    <property type="match status" value="1"/>
</dbReference>
<evidence type="ECO:0000256" key="6">
    <source>
        <dbReference type="ARBA" id="ARBA00022840"/>
    </source>
</evidence>
<keyword evidence="5 13" id="KW-0418">Kinase</keyword>
<proteinExistence type="predicted"/>
<evidence type="ECO:0000256" key="5">
    <source>
        <dbReference type="ARBA" id="ARBA00022777"/>
    </source>
</evidence>
<keyword evidence="3" id="KW-0808">Transferase</keyword>
<sequence>MSPGWNRRFHCSHSPRRQCVTARSSTGTTVPPPARSARLRGFPAQAPYPQGVSTATSAVIDRVLDGRYRVESLLAKGGMASVYSATDLRLERKVALKIMHAHLAGDDEFVTRFRQEARTAARLSHPHVVSVFDQGEDDGYVFLAMELVEGHTLREVIKEHGAHSVRDAAAYLDPVLQALAAAHEAGLAHRDVKPENVLIRTDGMVKVADFGLARAVTAATASQSNELVWGTAAYLAPEQVQRGRTDERSDIYSAGLLFYELLTGVKAFPGDSPVQVAYAHVHHDVPRAADQVATVPAEIDAFIQWASATDPERRPTDGSAALTQLRHSVGQLSDGELDALPGQRLPDDGDLTQAFDHTRPLRAADTMAVPRAAPEHYARTHGNRPARPARPVRASAAPRRPRRRLSVAGWLLGILLVLIGAGGAGAAWYFTEGPGVHSPVPTLVGLTQTEATEALDAEELDTVVELAYSETMAADVVMAASHEPGTSLRHGTDVTLTVSQGPERYAVPPVIGRTLEQAEPMIADANLTMAEPDLVFDESIPKGQVISVEPQEGAELKPEAEVTLTVSKGREPIEISDVTGQPQEDAEETLNDAGFTVSVSPDRVFSDSVDEGHVVSQSPASGTGYRNDPVTLTISKGPELVEVPSVVGDQFSEAEEVLTEAGFTVTREDLIGGYFGTVRRQSIEPGEMVPKGTEIVLEVV</sequence>
<dbReference type="FunFam" id="3.30.200.20:FF:000035">
    <property type="entry name" value="Serine/threonine protein kinase Stk1"/>
    <property type="match status" value="1"/>
</dbReference>
<dbReference type="CDD" id="cd14014">
    <property type="entry name" value="STKc_PknB_like"/>
    <property type="match status" value="1"/>
</dbReference>
<dbReference type="PROSITE" id="PS51178">
    <property type="entry name" value="PASTA"/>
    <property type="match status" value="4"/>
</dbReference>
<dbReference type="PROSITE" id="PS50011">
    <property type="entry name" value="PROTEIN_KINASE_DOM"/>
    <property type="match status" value="1"/>
</dbReference>
<keyword evidence="10" id="KW-0812">Transmembrane</keyword>
<dbReference type="InterPro" id="IPR005543">
    <property type="entry name" value="PASTA_dom"/>
</dbReference>
<evidence type="ECO:0000256" key="10">
    <source>
        <dbReference type="SAM" id="Phobius"/>
    </source>
</evidence>
<organism evidence="13 14">
    <name type="scientific">Ornithinimicrobium ciconiae</name>
    <dbReference type="NCBI Taxonomy" id="2594265"/>
    <lineage>
        <taxon>Bacteria</taxon>
        <taxon>Bacillati</taxon>
        <taxon>Actinomycetota</taxon>
        <taxon>Actinomycetes</taxon>
        <taxon>Micrococcales</taxon>
        <taxon>Ornithinimicrobiaceae</taxon>
        <taxon>Ornithinimicrobium</taxon>
    </lineage>
</organism>
<keyword evidence="6" id="KW-0067">ATP-binding</keyword>
<dbReference type="GO" id="GO:0004674">
    <property type="term" value="F:protein serine/threonine kinase activity"/>
    <property type="evidence" value="ECO:0007669"/>
    <property type="project" value="UniProtKB-KW"/>
</dbReference>
<evidence type="ECO:0000259" key="12">
    <source>
        <dbReference type="PROSITE" id="PS51178"/>
    </source>
</evidence>
<evidence type="ECO:0000313" key="14">
    <source>
        <dbReference type="Proteomes" id="UP000315395"/>
    </source>
</evidence>
<dbReference type="InterPro" id="IPR008271">
    <property type="entry name" value="Ser/Thr_kinase_AS"/>
</dbReference>
<dbReference type="GO" id="GO:0045717">
    <property type="term" value="P:negative regulation of fatty acid biosynthetic process"/>
    <property type="evidence" value="ECO:0007669"/>
    <property type="project" value="UniProtKB-ARBA"/>
</dbReference>
<dbReference type="SUPFAM" id="SSF54184">
    <property type="entry name" value="Penicillin-binding protein 2x (pbp-2x), c-terminal domain"/>
    <property type="match status" value="1"/>
</dbReference>
<comment type="catalytic activity">
    <reaction evidence="7">
        <text>L-threonyl-[protein] + ATP = O-phospho-L-threonyl-[protein] + ADP + H(+)</text>
        <dbReference type="Rhea" id="RHEA:46608"/>
        <dbReference type="Rhea" id="RHEA-COMP:11060"/>
        <dbReference type="Rhea" id="RHEA-COMP:11605"/>
        <dbReference type="ChEBI" id="CHEBI:15378"/>
        <dbReference type="ChEBI" id="CHEBI:30013"/>
        <dbReference type="ChEBI" id="CHEBI:30616"/>
        <dbReference type="ChEBI" id="CHEBI:61977"/>
        <dbReference type="ChEBI" id="CHEBI:456216"/>
        <dbReference type="EC" id="2.7.11.1"/>
    </reaction>
</comment>
<reference evidence="13 14" key="1">
    <citation type="submission" date="2019-07" db="EMBL/GenBank/DDBJ databases">
        <title>complete genome sequencing of Ornithinimicrobium sp. H23M54.</title>
        <authorList>
            <person name="Bae J.-W."/>
            <person name="Lee S.-Y."/>
        </authorList>
    </citation>
    <scope>NUCLEOTIDE SEQUENCE [LARGE SCALE GENOMIC DNA]</scope>
    <source>
        <strain evidence="13 14">H23M54</strain>
    </source>
</reference>
<name>A0A516GA61_9MICO</name>
<feature type="region of interest" description="Disordered" evidence="9">
    <location>
        <begin position="377"/>
        <end position="398"/>
    </location>
</feature>
<dbReference type="SMART" id="SM00740">
    <property type="entry name" value="PASTA"/>
    <property type="match status" value="4"/>
</dbReference>
<dbReference type="SMART" id="SM00220">
    <property type="entry name" value="S_TKc"/>
    <property type="match status" value="1"/>
</dbReference>
<dbReference type="PANTHER" id="PTHR43289">
    <property type="entry name" value="MITOGEN-ACTIVATED PROTEIN KINASE KINASE KINASE 20-RELATED"/>
    <property type="match status" value="1"/>
</dbReference>
<keyword evidence="14" id="KW-1185">Reference proteome</keyword>
<evidence type="ECO:0000256" key="2">
    <source>
        <dbReference type="ARBA" id="ARBA00022527"/>
    </source>
</evidence>
<dbReference type="Proteomes" id="UP000315395">
    <property type="component" value="Chromosome"/>
</dbReference>
<evidence type="ECO:0000259" key="11">
    <source>
        <dbReference type="PROSITE" id="PS50011"/>
    </source>
</evidence>
<feature type="transmembrane region" description="Helical" evidence="10">
    <location>
        <begin position="407"/>
        <end position="430"/>
    </location>
</feature>
<dbReference type="EMBL" id="CP041616">
    <property type="protein sequence ID" value="QDO88413.1"/>
    <property type="molecule type" value="Genomic_DNA"/>
</dbReference>
<evidence type="ECO:0000256" key="3">
    <source>
        <dbReference type="ARBA" id="ARBA00022679"/>
    </source>
</evidence>
<keyword evidence="10" id="KW-1133">Transmembrane helix</keyword>
<dbReference type="SUPFAM" id="SSF56112">
    <property type="entry name" value="Protein kinase-like (PK-like)"/>
    <property type="match status" value="1"/>
</dbReference>
<gene>
    <name evidence="13" type="primary">pknB</name>
    <name evidence="13" type="ORF">FNH13_08710</name>
</gene>
<dbReference type="OrthoDB" id="9762169at2"/>
<evidence type="ECO:0000256" key="4">
    <source>
        <dbReference type="ARBA" id="ARBA00022741"/>
    </source>
</evidence>
<feature type="region of interest" description="Disordered" evidence="9">
    <location>
        <begin position="16"/>
        <end position="35"/>
    </location>
</feature>
<dbReference type="PANTHER" id="PTHR43289:SF34">
    <property type="entry name" value="SERINE_THREONINE-PROTEIN KINASE YBDM-RELATED"/>
    <property type="match status" value="1"/>
</dbReference>
<dbReference type="AlphaFoldDB" id="A0A516GA61"/>
<accession>A0A516GA61</accession>
<dbReference type="GO" id="GO:0005524">
    <property type="term" value="F:ATP binding"/>
    <property type="evidence" value="ECO:0007669"/>
    <property type="project" value="UniProtKB-KW"/>
</dbReference>
<dbReference type="FunFam" id="1.10.510.10:FF:000021">
    <property type="entry name" value="Serine/threonine protein kinase"/>
    <property type="match status" value="1"/>
</dbReference>
<protein>
    <recommendedName>
        <fullName evidence="1">non-specific serine/threonine protein kinase</fullName>
        <ecNumber evidence="1">2.7.11.1</ecNumber>
    </recommendedName>
</protein>
<dbReference type="Gene3D" id="3.30.200.20">
    <property type="entry name" value="Phosphorylase Kinase, domain 1"/>
    <property type="match status" value="1"/>
</dbReference>
<dbReference type="PROSITE" id="PS00108">
    <property type="entry name" value="PROTEIN_KINASE_ST"/>
    <property type="match status" value="1"/>
</dbReference>
<keyword evidence="10" id="KW-0472">Membrane</keyword>
<feature type="domain" description="PASTA" evidence="12">
    <location>
        <begin position="637"/>
        <end position="700"/>
    </location>
</feature>
<dbReference type="KEGG" id="orz:FNH13_08710"/>
<dbReference type="InterPro" id="IPR011009">
    <property type="entry name" value="Kinase-like_dom_sf"/>
</dbReference>
<evidence type="ECO:0000256" key="9">
    <source>
        <dbReference type="SAM" id="MobiDB-lite"/>
    </source>
</evidence>